<accession>A0A8H2NWX9</accession>
<dbReference type="InterPro" id="IPR045087">
    <property type="entry name" value="Cu-oxidase_fam"/>
</dbReference>
<dbReference type="PANTHER" id="PTHR48267:SF1">
    <property type="entry name" value="BILIRUBIN OXIDASE"/>
    <property type="match status" value="1"/>
</dbReference>
<dbReference type="Gene3D" id="2.60.40.420">
    <property type="entry name" value="Cupredoxins - blue copper proteins"/>
    <property type="match status" value="3"/>
</dbReference>
<dbReference type="GO" id="GO:0005507">
    <property type="term" value="F:copper ion binding"/>
    <property type="evidence" value="ECO:0007669"/>
    <property type="project" value="InterPro"/>
</dbReference>
<evidence type="ECO:0000313" key="3">
    <source>
        <dbReference type="EMBL" id="VVP51939.1"/>
    </source>
</evidence>
<keyword evidence="3" id="KW-0131">Cell cycle</keyword>
<dbReference type="CDD" id="cd13889">
    <property type="entry name" value="CuRO_3_BOD"/>
    <property type="match status" value="1"/>
</dbReference>
<proteinExistence type="predicted"/>
<dbReference type="AlphaFoldDB" id="A0A8H2NWX9"/>
<dbReference type="EMBL" id="CABVIE010000023">
    <property type="protein sequence ID" value="VVP51939.1"/>
    <property type="molecule type" value="Genomic_DNA"/>
</dbReference>
<protein>
    <submittedName>
        <fullName evidence="3">Cell division protein FtsP</fullName>
    </submittedName>
</protein>
<dbReference type="GO" id="GO:0051301">
    <property type="term" value="P:cell division"/>
    <property type="evidence" value="ECO:0007669"/>
    <property type="project" value="UniProtKB-KW"/>
</dbReference>
<feature type="domain" description="Plastocyanin-like" evidence="2">
    <location>
        <begin position="801"/>
        <end position="894"/>
    </location>
</feature>
<keyword evidence="3" id="KW-0132">Cell division</keyword>
<dbReference type="RefSeq" id="WP_150759391.1">
    <property type="nucleotide sequence ID" value="NZ_CABVIE010000023.1"/>
</dbReference>
<dbReference type="InterPro" id="IPR011706">
    <property type="entry name" value="Cu-oxidase_C"/>
</dbReference>
<name>A0A8H2NWX9_PSEFL</name>
<dbReference type="InterPro" id="IPR008972">
    <property type="entry name" value="Cupredoxin"/>
</dbReference>
<evidence type="ECO:0000259" key="2">
    <source>
        <dbReference type="Pfam" id="PF07731"/>
    </source>
</evidence>
<organism evidence="3 4">
    <name type="scientific">Pseudomonas fluorescens</name>
    <dbReference type="NCBI Taxonomy" id="294"/>
    <lineage>
        <taxon>Bacteria</taxon>
        <taxon>Pseudomonadati</taxon>
        <taxon>Pseudomonadota</taxon>
        <taxon>Gammaproteobacteria</taxon>
        <taxon>Pseudomonadales</taxon>
        <taxon>Pseudomonadaceae</taxon>
        <taxon>Pseudomonas</taxon>
    </lineage>
</organism>
<comment type="caution">
    <text evidence="3">The sequence shown here is derived from an EMBL/GenBank/DDBJ whole genome shotgun (WGS) entry which is preliminary data.</text>
</comment>
<dbReference type="Proteomes" id="UP000325723">
    <property type="component" value="Unassembled WGS sequence"/>
</dbReference>
<evidence type="ECO:0000256" key="1">
    <source>
        <dbReference type="SAM" id="MobiDB-lite"/>
    </source>
</evidence>
<feature type="compositionally biased region" description="Basic and acidic residues" evidence="1">
    <location>
        <begin position="925"/>
        <end position="935"/>
    </location>
</feature>
<gene>
    <name evidence="3" type="primary">ftsP_3</name>
    <name evidence="3" type="ORF">PS900_05447</name>
</gene>
<dbReference type="Pfam" id="PF17963">
    <property type="entry name" value="Big_9"/>
    <property type="match status" value="1"/>
</dbReference>
<dbReference type="GO" id="GO:0016491">
    <property type="term" value="F:oxidoreductase activity"/>
    <property type="evidence" value="ECO:0007669"/>
    <property type="project" value="InterPro"/>
</dbReference>
<dbReference type="SUPFAM" id="SSF49503">
    <property type="entry name" value="Cupredoxins"/>
    <property type="match status" value="3"/>
</dbReference>
<dbReference type="Pfam" id="PF07731">
    <property type="entry name" value="Cu-oxidase_2"/>
    <property type="match status" value="1"/>
</dbReference>
<reference evidence="3 4" key="1">
    <citation type="submission" date="2019-09" db="EMBL/GenBank/DDBJ databases">
        <authorList>
            <person name="Chandra G."/>
            <person name="Truman W A."/>
        </authorList>
    </citation>
    <scope>NUCLEOTIDE SEQUENCE [LARGE SCALE GENOMIC DNA]</scope>
    <source>
        <strain evidence="3">PS900</strain>
    </source>
</reference>
<feature type="region of interest" description="Disordered" evidence="1">
    <location>
        <begin position="924"/>
        <end position="948"/>
    </location>
</feature>
<dbReference type="CDD" id="cd13866">
    <property type="entry name" value="CuRO_2_BOD"/>
    <property type="match status" value="1"/>
</dbReference>
<sequence length="1129" mass="122382">MKKMPDLKLLGFFSKPGIAAVILINVSLGAVNAAPLDDFGPPPPTDPSAFTNPPADPKAALDAIEAMPPANTGAYALPNGVYGTRTTPTTDNVLPPALQTSFKIPTNGKPSPLFGAQPYTQQLLLFEEFGTEKLDPTLPAPPLTFPVPIVGPAPTQDPNNIARSGPSAATLEAFMRQPGLYPFPSQFSNVLDRNPWKAQIEAFLNRHPVGSPAEGRPPGKGWSHQRWNEFYPQVAFKTAQAGAKLNGGMRDRRQLHNYAVGEFGPGGLYNQTSDNPIITGTTKGIDTRFHPNMPIQNHKALWTFDGTFPPKLLMVRYGQPVLMRHYNALPIDPSANMGFGLHTLSTHEHNGHSPAESDGYANAFFFPGQYYDYRWPIQLAGYDSINTSAQDPRAAFPCAPGETLFVNDATPGLKTCNNGTIKIRGDWRETMSTHWFHDHMLDFTAQNVYKGNATMMNYYSALDRGNEAFVDGVNLRLPSGSALPWGNRDYDVNLTVADKAWDTTGQLWFNPFNTDGFLGDQILVNWQYQPYLKVRARSYRFRILNGSVSRFFRIALVREIVGTGGEFPGPTGSGLSYTRVPFHLIANDGNLMEHAVPFDGSMDLDADGDVQDHNAILPAQGIAERFDIIVNFSKHGISTGDKLYFVNLMEHHDGKGPESLPLSLADVLSGKYKAVLKLGSKGLEWDAGDPAVGKFMQMVVQPYAGQDVSMNPADFEPAKPGKPVGQSMIPLTLNRDDPTVQAKLNAARHREFTFGRSDGTDEEPWTIKTDGGFGFQMDPRIISSAPQLATGPTPAGFSGDGTLEVWKIRNGGEGWSHPVHVHFEEGIVLNRDGKAPPEWEKWARKDVYLIGEGIDSSVDVDIAIRFREFAGTYLEHCHNTQHEDTSMLLRWDVEHPGQFQLMPTPLPGWDGVTYVNSAALPTFRTGDRREEDGDNQKPIANPDSAISNTGQPVIINVLANDTDPDGNVPLKVVGLEQPDSGKGVVSTDGLRVTYTPPATVPAPFTATFSYSASDARNAESEPATVSVAVSAAINESLIVTSATVTARSNSRWYWVLSGTTSRGAGNTITATATTTTGTVNLGAAVLTLTPTGARWNIAVTTAGSGPSPSPTATIKSAFGKTVTVPIKAN</sequence>
<evidence type="ECO:0000313" key="4">
    <source>
        <dbReference type="Proteomes" id="UP000325723"/>
    </source>
</evidence>
<dbReference type="PANTHER" id="PTHR48267">
    <property type="entry name" value="CUPREDOXIN SUPERFAMILY PROTEIN"/>
    <property type="match status" value="1"/>
</dbReference>